<dbReference type="EMBL" id="JAQQWL010000011">
    <property type="protein sequence ID" value="KAK8048573.1"/>
    <property type="molecule type" value="Genomic_DNA"/>
</dbReference>
<dbReference type="Proteomes" id="UP001480595">
    <property type="component" value="Unassembled WGS sequence"/>
</dbReference>
<dbReference type="RefSeq" id="XP_066710822.1">
    <property type="nucleotide sequence ID" value="XM_066861712.1"/>
</dbReference>
<organism evidence="1 2">
    <name type="scientific">Apiospora phragmitis</name>
    <dbReference type="NCBI Taxonomy" id="2905665"/>
    <lineage>
        <taxon>Eukaryota</taxon>
        <taxon>Fungi</taxon>
        <taxon>Dikarya</taxon>
        <taxon>Ascomycota</taxon>
        <taxon>Pezizomycotina</taxon>
        <taxon>Sordariomycetes</taxon>
        <taxon>Xylariomycetidae</taxon>
        <taxon>Amphisphaeriales</taxon>
        <taxon>Apiosporaceae</taxon>
        <taxon>Apiospora</taxon>
    </lineage>
</organism>
<keyword evidence="2" id="KW-1185">Reference proteome</keyword>
<gene>
    <name evidence="1" type="ORF">PG994_010303</name>
</gene>
<name>A0ABR1TS65_9PEZI</name>
<proteinExistence type="predicted"/>
<evidence type="ECO:0000313" key="2">
    <source>
        <dbReference type="Proteomes" id="UP001480595"/>
    </source>
</evidence>
<comment type="caution">
    <text evidence="1">The sequence shown here is derived from an EMBL/GenBank/DDBJ whole genome shotgun (WGS) entry which is preliminary data.</text>
</comment>
<dbReference type="GeneID" id="92094775"/>
<evidence type="ECO:0000313" key="1">
    <source>
        <dbReference type="EMBL" id="KAK8048573.1"/>
    </source>
</evidence>
<protein>
    <submittedName>
        <fullName evidence="1">Uncharacterized protein</fullName>
    </submittedName>
</protein>
<accession>A0ABR1TS65</accession>
<sequence>MPSYSTFTGGVNIRGRKWEEDEFLFDDIKNDGASSDCTHKQGWTSQEGTIKTVWPKTLEKNTGGVFLVAIEGRNTLFMRGR</sequence>
<reference evidence="1 2" key="1">
    <citation type="submission" date="2023-01" db="EMBL/GenBank/DDBJ databases">
        <title>Analysis of 21 Apiospora genomes using comparative genomics revels a genus with tremendous synthesis potential of carbohydrate active enzymes and secondary metabolites.</title>
        <authorList>
            <person name="Sorensen T."/>
        </authorList>
    </citation>
    <scope>NUCLEOTIDE SEQUENCE [LARGE SCALE GENOMIC DNA]</scope>
    <source>
        <strain evidence="1 2">CBS 135458</strain>
    </source>
</reference>